<dbReference type="AlphaFoldDB" id="A0A0A2BBE5"/>
<name>A0A0A2BBE5_PROMR</name>
<accession>A0A0A2BBE5</accession>
<comment type="caution">
    <text evidence="1">The sequence shown here is derived from an EMBL/GenBank/DDBJ whole genome shotgun (WGS) entry which is preliminary data.</text>
</comment>
<dbReference type="Proteomes" id="UP000030481">
    <property type="component" value="Unassembled WGS sequence"/>
</dbReference>
<organism evidence="1 2">
    <name type="scientific">Prochlorococcus marinus str. MIT 9401</name>
    <dbReference type="NCBI Taxonomy" id="167551"/>
    <lineage>
        <taxon>Bacteria</taxon>
        <taxon>Bacillati</taxon>
        <taxon>Cyanobacteriota</taxon>
        <taxon>Cyanophyceae</taxon>
        <taxon>Synechococcales</taxon>
        <taxon>Prochlorococcaceae</taxon>
        <taxon>Prochlorococcus</taxon>
    </lineage>
</organism>
<proteinExistence type="predicted"/>
<gene>
    <name evidence="1" type="ORF">EV01_0225</name>
</gene>
<protein>
    <submittedName>
        <fullName evidence="1">Uncharacterized protein</fullName>
    </submittedName>
</protein>
<evidence type="ECO:0000313" key="1">
    <source>
        <dbReference type="EMBL" id="KGG10477.1"/>
    </source>
</evidence>
<sequence length="46" mass="5440">MQKVFFAQKKILNHSTVIVQPFIQKFFNNFLFVQNLSKQLVLNKGI</sequence>
<evidence type="ECO:0000313" key="2">
    <source>
        <dbReference type="Proteomes" id="UP000030481"/>
    </source>
</evidence>
<dbReference type="EMBL" id="JNAR01000003">
    <property type="protein sequence ID" value="KGG10477.1"/>
    <property type="molecule type" value="Genomic_DNA"/>
</dbReference>
<reference evidence="2" key="1">
    <citation type="journal article" date="2014" name="Sci. Data">
        <title>Genomes of diverse isolates of the marine cyanobacterium Prochlorococcus.</title>
        <authorList>
            <person name="Biller S."/>
            <person name="Berube P."/>
            <person name="Thompson J."/>
            <person name="Kelly L."/>
            <person name="Roggensack S."/>
            <person name="Awad L."/>
            <person name="Roache-Johnson K."/>
            <person name="Ding H."/>
            <person name="Giovannoni S.J."/>
            <person name="Moore L.R."/>
            <person name="Chisholm S.W."/>
        </authorList>
    </citation>
    <scope>NUCLEOTIDE SEQUENCE [LARGE SCALE GENOMIC DNA]</scope>
</reference>